<proteinExistence type="predicted"/>
<gene>
    <name evidence="3" type="ORF">H5410_032842</name>
</gene>
<organism evidence="3 4">
    <name type="scientific">Solanum commersonii</name>
    <name type="common">Commerson's wild potato</name>
    <name type="synonym">Commerson's nightshade</name>
    <dbReference type="NCBI Taxonomy" id="4109"/>
    <lineage>
        <taxon>Eukaryota</taxon>
        <taxon>Viridiplantae</taxon>
        <taxon>Streptophyta</taxon>
        <taxon>Embryophyta</taxon>
        <taxon>Tracheophyta</taxon>
        <taxon>Spermatophyta</taxon>
        <taxon>Magnoliopsida</taxon>
        <taxon>eudicotyledons</taxon>
        <taxon>Gunneridae</taxon>
        <taxon>Pentapetalae</taxon>
        <taxon>asterids</taxon>
        <taxon>lamiids</taxon>
        <taxon>Solanales</taxon>
        <taxon>Solanaceae</taxon>
        <taxon>Solanoideae</taxon>
        <taxon>Solaneae</taxon>
        <taxon>Solanum</taxon>
    </lineage>
</organism>
<dbReference type="InterPro" id="IPR006689">
    <property type="entry name" value="Small_GTPase_ARF/SAR"/>
</dbReference>
<keyword evidence="4" id="KW-1185">Reference proteome</keyword>
<dbReference type="Pfam" id="PF00025">
    <property type="entry name" value="Arf"/>
    <property type="match status" value="1"/>
</dbReference>
<dbReference type="GO" id="GO:0003924">
    <property type="term" value="F:GTPase activity"/>
    <property type="evidence" value="ECO:0007669"/>
    <property type="project" value="InterPro"/>
</dbReference>
<dbReference type="Proteomes" id="UP000824120">
    <property type="component" value="Chromosome 6"/>
</dbReference>
<name>A0A9J5YP24_SOLCO</name>
<dbReference type="EMBL" id="JACXVP010000006">
    <property type="protein sequence ID" value="KAG5601472.1"/>
    <property type="molecule type" value="Genomic_DNA"/>
</dbReference>
<dbReference type="Gene3D" id="3.40.50.10050">
    <property type="entry name" value="Translation initiation factor IF- 2, domain 3"/>
    <property type="match status" value="1"/>
</dbReference>
<dbReference type="SUPFAM" id="SSF52156">
    <property type="entry name" value="Initiation factor IF2/eIF5b, domain 3"/>
    <property type="match status" value="1"/>
</dbReference>
<reference evidence="3 4" key="1">
    <citation type="submission" date="2020-09" db="EMBL/GenBank/DDBJ databases">
        <title>De no assembly of potato wild relative species, Solanum commersonii.</title>
        <authorList>
            <person name="Cho K."/>
        </authorList>
    </citation>
    <scope>NUCLEOTIDE SEQUENCE [LARGE SCALE GENOMIC DNA]</scope>
    <source>
        <strain evidence="3">LZ3.2</strain>
        <tissue evidence="3">Leaf</tissue>
    </source>
</reference>
<dbReference type="Gene3D" id="3.40.50.300">
    <property type="entry name" value="P-loop containing nucleotide triphosphate hydrolases"/>
    <property type="match status" value="1"/>
</dbReference>
<dbReference type="InterPro" id="IPR027417">
    <property type="entry name" value="P-loop_NTPase"/>
</dbReference>
<sequence>MSTAVIRPPFPWRHYFQNTHRLIFVVDRDDNDHVVEARDKLHRMLNKGMCPKFQSTGLKGCDTSRSSRSCNNDSIYRLKMVPQVYILDHAKKPYSRVGCGDWVPMHTNLSTTGGLYSEVQALAIINKIPCNRACISTIVMDSFGIVLASRESNHSKLDDVMKARVMLQKKKEYATILALNVKVTQEARELSDELGVKFRVYIDTIKEENKGRKLLNKQFFLDYKDSTDYGKVDRDDAVIERKSNLTPTQGPTSTLGVGVRIQVQSQGSGFESRVGVRTQVPSQGPAFAYLDLFHGYMSPPNSNKYQEGGRILELVKNFE</sequence>
<dbReference type="GO" id="GO:0005525">
    <property type="term" value="F:GTP binding"/>
    <property type="evidence" value="ECO:0007669"/>
    <property type="project" value="UniProtKB-KW"/>
</dbReference>
<keyword evidence="1" id="KW-0547">Nucleotide-binding</keyword>
<dbReference type="AlphaFoldDB" id="A0A9J5YP24"/>
<evidence type="ECO:0000256" key="2">
    <source>
        <dbReference type="ARBA" id="ARBA00023134"/>
    </source>
</evidence>
<evidence type="ECO:0000313" key="3">
    <source>
        <dbReference type="EMBL" id="KAG5601472.1"/>
    </source>
</evidence>
<evidence type="ECO:0000256" key="1">
    <source>
        <dbReference type="ARBA" id="ARBA00022741"/>
    </source>
</evidence>
<accession>A0A9J5YP24</accession>
<dbReference type="InterPro" id="IPR036925">
    <property type="entry name" value="TIF_IF2_dom3_sf"/>
</dbReference>
<keyword evidence="2" id="KW-0342">GTP-binding</keyword>
<evidence type="ECO:0000313" key="4">
    <source>
        <dbReference type="Proteomes" id="UP000824120"/>
    </source>
</evidence>
<comment type="caution">
    <text evidence="3">The sequence shown here is derived from an EMBL/GenBank/DDBJ whole genome shotgun (WGS) entry which is preliminary data.</text>
</comment>
<protein>
    <submittedName>
        <fullName evidence="3">Uncharacterized protein</fullName>
    </submittedName>
</protein>